<sequence length="156" mass="17736">MAGLKPNDFHWIIEGKLAVSECIGGGGLTPRKIRREEEIQWIKSQGINAIFSLLDTDFNLKNYQEVGFRTYHYPLSEDVPTESLNIIFEAIKEALSDKERKLLIHREYLDEEVPGILAGYLIYSKLLDDPILSRTILEKILEKPLSPKAIALIPSV</sequence>
<dbReference type="AlphaFoldDB" id="S5DYI7"/>
<proteinExistence type="predicted"/>
<protein>
    <submittedName>
        <fullName evidence="1">MedDCM-OCT-S45-C49-cds2</fullName>
    </submittedName>
</protein>
<dbReference type="SUPFAM" id="SSF52799">
    <property type="entry name" value="(Phosphotyrosine protein) phosphatases II"/>
    <property type="match status" value="1"/>
</dbReference>
<organism evidence="1">
    <name type="scientific">Candidatus Actinomarina minuta</name>
    <dbReference type="NCBI Taxonomy" id="1389454"/>
    <lineage>
        <taxon>Bacteria</taxon>
        <taxon>Bacillati</taxon>
        <taxon>Actinomycetota</taxon>
        <taxon>Actinomycetes</taxon>
        <taxon>Candidatus Actinomarinidae</taxon>
        <taxon>Candidatus Actinomarinales</taxon>
        <taxon>Candidatus Actinomarineae</taxon>
        <taxon>Candidatus Actinomarinaceae</taxon>
        <taxon>Candidatus Actinomarina</taxon>
    </lineage>
</organism>
<name>S5DYI7_9ACTN</name>
<dbReference type="Gene3D" id="3.90.190.10">
    <property type="entry name" value="Protein tyrosine phosphatase superfamily"/>
    <property type="match status" value="1"/>
</dbReference>
<reference evidence="1" key="1">
    <citation type="journal article" date="2013" name="Sci. Rep.">
        <title>Metagenomics uncovers a new group of low GC and ultra-small marine Actinobacteria.</title>
        <authorList>
            <person name="Ghai R."/>
            <person name="Mizuno C.M."/>
            <person name="Picazo A."/>
            <person name="Camacho A."/>
            <person name="Rodriguez-Valera F."/>
        </authorList>
    </citation>
    <scope>NUCLEOTIDE SEQUENCE</scope>
</reference>
<dbReference type="InterPro" id="IPR029021">
    <property type="entry name" value="Prot-tyrosine_phosphatase-like"/>
</dbReference>
<evidence type="ECO:0000313" key="1">
    <source>
        <dbReference type="EMBL" id="AGQ20022.1"/>
    </source>
</evidence>
<dbReference type="EMBL" id="KC811149">
    <property type="protein sequence ID" value="AGQ20022.1"/>
    <property type="molecule type" value="Genomic_DNA"/>
</dbReference>
<accession>S5DYI7</accession>